<dbReference type="GO" id="GO:0006516">
    <property type="term" value="P:glycoprotein catabolic process"/>
    <property type="evidence" value="ECO:0007669"/>
    <property type="project" value="TreeGrafter"/>
</dbReference>
<dbReference type="OrthoDB" id="9758603at2"/>
<dbReference type="Pfam" id="PF17753">
    <property type="entry name" value="Ig_mannosidase"/>
    <property type="match status" value="1"/>
</dbReference>
<name>A0A0Q0VKW4_VIBMT</name>
<dbReference type="EMBL" id="LBGP01000007">
    <property type="protein sequence ID" value="KQB03424.1"/>
    <property type="molecule type" value="Genomic_DNA"/>
</dbReference>
<dbReference type="Proteomes" id="UP000050491">
    <property type="component" value="Unassembled WGS sequence"/>
</dbReference>
<dbReference type="SUPFAM" id="SSF49303">
    <property type="entry name" value="beta-Galactosidase/glucuronidase domain"/>
    <property type="match status" value="2"/>
</dbReference>
<keyword evidence="4" id="KW-0378">Hydrolase</keyword>
<sequence>MTGCNLNGQWRLTSPQRPDISLPMTIPGDNVTALLAAHCIPDPYWGGNEAKVRWIEDVDWQISREFVVDTSLLENDQLWLTLTRVDTFASLYINDALALECSNQFAGYDLDIKPYLTLGSNALRMVFHRVLPEAEKRAAALPFPIPSAMGNNQLPHMNLVRKTQCHSGWDWGLCLMVSGIYDPILLQPINHTRLKQLATEQCWQSDGSVIVTLAVEVETEQAANLMFTMADQQQTLVAEHNGWVQCEFLITQPKRWWPNGLGEPYLYAVSVASAEQTLQRNIGLRQLELNTTADERGSAMEFVINGFPMMAKGANWIPLDAMPARENEARYRQRLQSAVEANMNMIRVWGGGQYESDTFYNLCDELGLLVWQDMMFACSLYPSHTDFLREVEQELRWQIPRLREHPCVALWCGDNEVIGAIGWYDESKQNRIKYTVNYDRLNRKIAEVIESLDAKRAFWPSSPCNGELDFGDAWHDDNKGDMHFWDVWHSGKPFSAYRSVNPRFCSEFGFQSWPSFAEVKTFTPEHDFNITSQTFEQHQKNPRGNSIITEMFTRYFRFPTGFEQMLYLSQVQQAMAIKTAVDHWRAISPVCRGILYWQLNDLWPVSSWSSIEYSGRWKQLHYHAKRFFAPQYLVFSEHSGGLTLHGLNDSRDSAEIDGRICLINWQGEVVEQWPLSATLLPNHNHALWQKNASLNLGQAGFLWVDVVIKNCGERLQNTYFGTEELKSLPMENANIEVQQAGRFIRLSTDKPAFYVHLECEGVGRFSDSSFTLLPEQPFTVEYLGEEAHILASSLRVYHLNSEV</sequence>
<dbReference type="InterPro" id="IPR006102">
    <property type="entry name" value="Ig-like_GH2"/>
</dbReference>
<feature type="domain" description="Glycoside hydrolase family 2 immunoglobulin-like beta-sandwich" evidence="7">
    <location>
        <begin position="204"/>
        <end position="285"/>
    </location>
</feature>
<dbReference type="Gene3D" id="2.60.120.260">
    <property type="entry name" value="Galactose-binding domain-like"/>
    <property type="match status" value="1"/>
</dbReference>
<evidence type="ECO:0000256" key="2">
    <source>
        <dbReference type="ARBA" id="ARBA00007401"/>
    </source>
</evidence>
<dbReference type="GO" id="GO:0004567">
    <property type="term" value="F:beta-mannosidase activity"/>
    <property type="evidence" value="ECO:0007669"/>
    <property type="project" value="UniProtKB-EC"/>
</dbReference>
<dbReference type="InterPro" id="IPR050887">
    <property type="entry name" value="Beta-mannosidase_GH2"/>
</dbReference>
<dbReference type="EC" id="3.2.1.25" evidence="3"/>
<comment type="caution">
    <text evidence="10">The sequence shown here is derived from an EMBL/GenBank/DDBJ whole genome shotgun (WGS) entry which is preliminary data.</text>
</comment>
<evidence type="ECO:0000313" key="10">
    <source>
        <dbReference type="EMBL" id="KQB03424.1"/>
    </source>
</evidence>
<dbReference type="InterPro" id="IPR041625">
    <property type="entry name" value="Beta-mannosidase_Ig"/>
</dbReference>
<comment type="similarity">
    <text evidence="2">Belongs to the glycosyl hydrolase 2 family.</text>
</comment>
<comment type="catalytic activity">
    <reaction evidence="1">
        <text>Hydrolysis of terminal, non-reducing beta-D-mannose residues in beta-D-mannosides.</text>
        <dbReference type="EC" id="3.2.1.25"/>
    </reaction>
</comment>
<dbReference type="GO" id="GO:0005975">
    <property type="term" value="P:carbohydrate metabolic process"/>
    <property type="evidence" value="ECO:0007669"/>
    <property type="project" value="InterPro"/>
</dbReference>
<dbReference type="RefSeq" id="WP_055064308.1">
    <property type="nucleotide sequence ID" value="NZ_LBGP01000007.1"/>
</dbReference>
<keyword evidence="5" id="KW-0325">Glycoprotein</keyword>
<dbReference type="InterPro" id="IPR036156">
    <property type="entry name" value="Beta-gal/glucu_dom_sf"/>
</dbReference>
<dbReference type="PATRIC" id="fig|1481663.12.peg.3516"/>
<evidence type="ECO:0000259" key="8">
    <source>
        <dbReference type="Pfam" id="PF17753"/>
    </source>
</evidence>
<accession>A0A0Q0VKW4</accession>
<feature type="domain" description="Beta-mannosidase Ig-fold" evidence="8">
    <location>
        <begin position="733"/>
        <end position="800"/>
    </location>
</feature>
<feature type="domain" description="Beta-mannosidase-like galactose-binding" evidence="9">
    <location>
        <begin position="10"/>
        <end position="181"/>
    </location>
</feature>
<organism evidence="10 11">
    <name type="scientific">Vibrio metoecus</name>
    <dbReference type="NCBI Taxonomy" id="1481663"/>
    <lineage>
        <taxon>Bacteria</taxon>
        <taxon>Pseudomonadati</taxon>
        <taxon>Pseudomonadota</taxon>
        <taxon>Gammaproteobacteria</taxon>
        <taxon>Vibrionales</taxon>
        <taxon>Vibrionaceae</taxon>
        <taxon>Vibrio</taxon>
    </lineage>
</organism>
<dbReference type="InterPro" id="IPR054593">
    <property type="entry name" value="Beta-mannosidase-like_N2"/>
</dbReference>
<dbReference type="FunFam" id="3.20.20.80:FF:000050">
    <property type="entry name" value="Beta-mannosidase B"/>
    <property type="match status" value="1"/>
</dbReference>
<dbReference type="PANTHER" id="PTHR43730:SF1">
    <property type="entry name" value="BETA-MANNOSIDASE"/>
    <property type="match status" value="1"/>
</dbReference>
<reference evidence="10 11" key="1">
    <citation type="journal article" date="2015" name="Genome Biol. Evol.">
        <title>The Dynamics of Genetic Interactions between Vibrio metoecus and Vibrio cholerae, Two Close Relatives Co-Occurring in the Environment.</title>
        <authorList>
            <person name="Orata F.D."/>
            <person name="Kirchberger P.C."/>
            <person name="Meheust R."/>
            <person name="Barlow E.J."/>
            <person name="Tarr C.L."/>
            <person name="Boucher Y."/>
        </authorList>
    </citation>
    <scope>NUCLEOTIDE SEQUENCE [LARGE SCALE GENOMIC DNA]</scope>
    <source>
        <strain evidence="10 11">YB5B04</strain>
    </source>
</reference>
<dbReference type="Gene3D" id="2.60.40.10">
    <property type="entry name" value="Immunoglobulins"/>
    <property type="match status" value="2"/>
</dbReference>
<dbReference type="InterPro" id="IPR013783">
    <property type="entry name" value="Ig-like_fold"/>
</dbReference>
<dbReference type="Gene3D" id="3.20.20.80">
    <property type="entry name" value="Glycosidases"/>
    <property type="match status" value="1"/>
</dbReference>
<dbReference type="InterPro" id="IPR008979">
    <property type="entry name" value="Galactose-bd-like_sf"/>
</dbReference>
<dbReference type="AlphaFoldDB" id="A0A0Q0VKW4"/>
<evidence type="ECO:0000259" key="7">
    <source>
        <dbReference type="Pfam" id="PF00703"/>
    </source>
</evidence>
<gene>
    <name evidence="10" type="ORF">XV92_04960</name>
</gene>
<evidence type="ECO:0000256" key="5">
    <source>
        <dbReference type="ARBA" id="ARBA00023180"/>
    </source>
</evidence>
<dbReference type="Pfam" id="PF22666">
    <property type="entry name" value="Glyco_hydro_2_N2"/>
    <property type="match status" value="1"/>
</dbReference>
<protein>
    <recommendedName>
        <fullName evidence="3">beta-mannosidase</fullName>
        <ecNumber evidence="3">3.2.1.25</ecNumber>
    </recommendedName>
</protein>
<evidence type="ECO:0000256" key="3">
    <source>
        <dbReference type="ARBA" id="ARBA00012754"/>
    </source>
</evidence>
<evidence type="ECO:0000256" key="4">
    <source>
        <dbReference type="ARBA" id="ARBA00022801"/>
    </source>
</evidence>
<evidence type="ECO:0000256" key="6">
    <source>
        <dbReference type="ARBA" id="ARBA00023295"/>
    </source>
</evidence>
<keyword evidence="6" id="KW-0326">Glycosidase</keyword>
<evidence type="ECO:0000259" key="9">
    <source>
        <dbReference type="Pfam" id="PF22666"/>
    </source>
</evidence>
<dbReference type="SUPFAM" id="SSF49785">
    <property type="entry name" value="Galactose-binding domain-like"/>
    <property type="match status" value="1"/>
</dbReference>
<dbReference type="InterPro" id="IPR017853">
    <property type="entry name" value="GH"/>
</dbReference>
<dbReference type="SUPFAM" id="SSF51445">
    <property type="entry name" value="(Trans)glycosidases"/>
    <property type="match status" value="1"/>
</dbReference>
<proteinExistence type="inferred from homology"/>
<evidence type="ECO:0000313" key="11">
    <source>
        <dbReference type="Proteomes" id="UP000050491"/>
    </source>
</evidence>
<dbReference type="PANTHER" id="PTHR43730">
    <property type="entry name" value="BETA-MANNOSIDASE"/>
    <property type="match status" value="1"/>
</dbReference>
<evidence type="ECO:0000256" key="1">
    <source>
        <dbReference type="ARBA" id="ARBA00000829"/>
    </source>
</evidence>
<dbReference type="Pfam" id="PF00703">
    <property type="entry name" value="Glyco_hydro_2"/>
    <property type="match status" value="1"/>
</dbReference>